<protein>
    <recommendedName>
        <fullName evidence="1">Transcription regulator HTH AraC N-terminal domain-containing protein</fullName>
    </recommendedName>
</protein>
<dbReference type="PANTHER" id="PTHR43436">
    <property type="entry name" value="ARAC-FAMILY TRANSCRIPTIONAL REGULATOR"/>
    <property type="match status" value="1"/>
</dbReference>
<keyword evidence="3" id="KW-1185">Reference proteome</keyword>
<evidence type="ECO:0000313" key="3">
    <source>
        <dbReference type="Proteomes" id="UP001500340"/>
    </source>
</evidence>
<reference evidence="3" key="1">
    <citation type="journal article" date="2019" name="Int. J. Syst. Evol. Microbiol.">
        <title>The Global Catalogue of Microorganisms (GCM) 10K type strain sequencing project: providing services to taxonomists for standard genome sequencing and annotation.</title>
        <authorList>
            <consortium name="The Broad Institute Genomics Platform"/>
            <consortium name="The Broad Institute Genome Sequencing Center for Infectious Disease"/>
            <person name="Wu L."/>
            <person name="Ma J."/>
        </authorList>
    </citation>
    <scope>NUCLEOTIDE SEQUENCE [LARGE SCALE GENOMIC DNA]</scope>
    <source>
        <strain evidence="3">JCM 12774</strain>
    </source>
</reference>
<sequence>MSYGDIKLAFDSRLSDKPILEAETARLARLIQSHTPHDGIFVQPIPGLSLGRFSSTGTDLKTFYTPSFGIVAQGTISFTVGQEVYTSSKPRIFMVPVALPITVQIMQASPSEPYLTASLALEPQRIAELAARMFPHGLPPIQRRSAGYGVDADTGFVGTMTRLVGDGQD</sequence>
<organism evidence="2 3">
    <name type="scientific">Paenibacillus motobuensis</name>
    <dbReference type="NCBI Taxonomy" id="295324"/>
    <lineage>
        <taxon>Bacteria</taxon>
        <taxon>Bacillati</taxon>
        <taxon>Bacillota</taxon>
        <taxon>Bacilli</taxon>
        <taxon>Bacillales</taxon>
        <taxon>Paenibacillaceae</taxon>
        <taxon>Paenibacillus</taxon>
    </lineage>
</organism>
<dbReference type="PANTHER" id="PTHR43436:SF1">
    <property type="entry name" value="TRANSCRIPTIONAL REGULATORY PROTEIN"/>
    <property type="match status" value="1"/>
</dbReference>
<name>A0ABP3IE64_9BACL</name>
<dbReference type="Pfam" id="PF06719">
    <property type="entry name" value="AraC_N"/>
    <property type="match status" value="1"/>
</dbReference>
<gene>
    <name evidence="2" type="ORF">GCM10008933_32360</name>
</gene>
<dbReference type="Proteomes" id="UP001500340">
    <property type="component" value="Unassembled WGS sequence"/>
</dbReference>
<proteinExistence type="predicted"/>
<evidence type="ECO:0000259" key="1">
    <source>
        <dbReference type="Pfam" id="PF06719"/>
    </source>
</evidence>
<dbReference type="EMBL" id="BAAACX010000015">
    <property type="protein sequence ID" value="GAA0399295.1"/>
    <property type="molecule type" value="Genomic_DNA"/>
</dbReference>
<comment type="caution">
    <text evidence="2">The sequence shown here is derived from an EMBL/GenBank/DDBJ whole genome shotgun (WGS) entry which is preliminary data.</text>
</comment>
<dbReference type="RefSeq" id="WP_343862921.1">
    <property type="nucleotide sequence ID" value="NZ_BAAACX010000015.1"/>
</dbReference>
<feature type="domain" description="Transcription regulator HTH AraC N-terminal" evidence="1">
    <location>
        <begin position="44"/>
        <end position="164"/>
    </location>
</feature>
<evidence type="ECO:0000313" key="2">
    <source>
        <dbReference type="EMBL" id="GAA0399295.1"/>
    </source>
</evidence>
<dbReference type="InterPro" id="IPR009594">
    <property type="entry name" value="Tscrpt_reg_HTH_AraC_N"/>
</dbReference>
<accession>A0ABP3IE64</accession>